<dbReference type="OrthoDB" id="10250354at2759"/>
<dbReference type="Proteomes" id="UP000245207">
    <property type="component" value="Unassembled WGS sequence"/>
</dbReference>
<sequence>MDRRGDSKGRNLVEKSRAYHKAALRHHPDKAGKFLARSESGADVLRKLDRHMMYYPTPTRFFH</sequence>
<organism evidence="1 2">
    <name type="scientific">Artemisia annua</name>
    <name type="common">Sweet wormwood</name>
    <dbReference type="NCBI Taxonomy" id="35608"/>
    <lineage>
        <taxon>Eukaryota</taxon>
        <taxon>Viridiplantae</taxon>
        <taxon>Streptophyta</taxon>
        <taxon>Embryophyta</taxon>
        <taxon>Tracheophyta</taxon>
        <taxon>Spermatophyta</taxon>
        <taxon>Magnoliopsida</taxon>
        <taxon>eudicotyledons</taxon>
        <taxon>Gunneridae</taxon>
        <taxon>Pentapetalae</taxon>
        <taxon>asterids</taxon>
        <taxon>campanulids</taxon>
        <taxon>Asterales</taxon>
        <taxon>Asteraceae</taxon>
        <taxon>Asteroideae</taxon>
        <taxon>Anthemideae</taxon>
        <taxon>Artemisiinae</taxon>
        <taxon>Artemisia</taxon>
    </lineage>
</organism>
<keyword evidence="2" id="KW-1185">Reference proteome</keyword>
<dbReference type="SUPFAM" id="SSF46565">
    <property type="entry name" value="Chaperone J-domain"/>
    <property type="match status" value="1"/>
</dbReference>
<protein>
    <submittedName>
        <fullName evidence="1">DnaJ domain-containing protein</fullName>
    </submittedName>
</protein>
<evidence type="ECO:0000313" key="2">
    <source>
        <dbReference type="Proteomes" id="UP000245207"/>
    </source>
</evidence>
<proteinExistence type="predicted"/>
<gene>
    <name evidence="1" type="ORF">CTI12_AA432790</name>
</gene>
<accession>A0A2U1LYJ3</accession>
<dbReference type="AlphaFoldDB" id="A0A2U1LYJ3"/>
<evidence type="ECO:0000313" key="1">
    <source>
        <dbReference type="EMBL" id="PWA54057.1"/>
    </source>
</evidence>
<dbReference type="InterPro" id="IPR036869">
    <property type="entry name" value="J_dom_sf"/>
</dbReference>
<name>A0A2U1LYJ3_ARTAN</name>
<comment type="caution">
    <text evidence="1">The sequence shown here is derived from an EMBL/GenBank/DDBJ whole genome shotgun (WGS) entry which is preliminary data.</text>
</comment>
<reference evidence="1 2" key="1">
    <citation type="journal article" date="2018" name="Mol. Plant">
        <title>The genome of Artemisia annua provides insight into the evolution of Asteraceae family and artemisinin biosynthesis.</title>
        <authorList>
            <person name="Shen Q."/>
            <person name="Zhang L."/>
            <person name="Liao Z."/>
            <person name="Wang S."/>
            <person name="Yan T."/>
            <person name="Shi P."/>
            <person name="Liu M."/>
            <person name="Fu X."/>
            <person name="Pan Q."/>
            <person name="Wang Y."/>
            <person name="Lv Z."/>
            <person name="Lu X."/>
            <person name="Zhang F."/>
            <person name="Jiang W."/>
            <person name="Ma Y."/>
            <person name="Chen M."/>
            <person name="Hao X."/>
            <person name="Li L."/>
            <person name="Tang Y."/>
            <person name="Lv G."/>
            <person name="Zhou Y."/>
            <person name="Sun X."/>
            <person name="Brodelius P.E."/>
            <person name="Rose J.K.C."/>
            <person name="Tang K."/>
        </authorList>
    </citation>
    <scope>NUCLEOTIDE SEQUENCE [LARGE SCALE GENOMIC DNA]</scope>
    <source>
        <strain evidence="2">cv. Huhao1</strain>
        <tissue evidence="1">Leaf</tissue>
    </source>
</reference>
<dbReference type="EMBL" id="PKPP01007210">
    <property type="protein sequence ID" value="PWA54057.1"/>
    <property type="molecule type" value="Genomic_DNA"/>
</dbReference>